<proteinExistence type="predicted"/>
<comment type="caution">
    <text evidence="1">The sequence shown here is derived from an EMBL/GenBank/DDBJ whole genome shotgun (WGS) entry which is preliminary data.</text>
</comment>
<dbReference type="PANTHER" id="PTHR34374:SF1">
    <property type="entry name" value="LARGE RIBOSOMAL RNA SUBUNIT ACCUMULATION PROTEIN YCED HOMOLOG 1, CHLOROPLASTIC"/>
    <property type="match status" value="1"/>
</dbReference>
<sequence>MLRSIAIPSTTPIQFNVKLLKPFLLNHPATTILKKPFTPSNLTLTKAHSSSQFAIHSEKPSDSDWDFGEEVIGEDDDQGCPWEGAIMYKRNASVSHLEYCTTLERLGLGKVSSEFSKTRASEMGLRVLKSVKDYPDGTPVLISLDVTRRKQKLRLDGIVRTVLALNCNSFVCYTRPLSYQNMVRRNDQNLTWPVVLFHCDIMERSIAWNSENSLEFGWQPEELSMMIVRLWKRNLEESDKPSSGLKSERCGEPAAQSVYSDFSLLLCEEPIREPETINMGVIFGEDKYKTLGMSDAEDDDDALIDLDDQLYFPLDEKVIDISKNIRDLIHVEITISAVCDPNCRGLCLQCGTNLNIGKCTCKNQKVQEKGYGPLGDLRKQMQQT</sequence>
<name>A0ABR0WSD7_REHGL</name>
<dbReference type="PANTHER" id="PTHR34374">
    <property type="entry name" value="LARGE RIBOSOMAL RNA SUBUNIT ACCUMULATION PROTEIN YCED HOMOLOG 1, CHLOROPLASTIC"/>
    <property type="match status" value="1"/>
</dbReference>
<dbReference type="EMBL" id="JABTTQ020000009">
    <property type="protein sequence ID" value="KAK6148965.1"/>
    <property type="molecule type" value="Genomic_DNA"/>
</dbReference>
<dbReference type="InterPro" id="IPR003772">
    <property type="entry name" value="YceD"/>
</dbReference>
<dbReference type="Proteomes" id="UP001318860">
    <property type="component" value="Unassembled WGS sequence"/>
</dbReference>
<reference evidence="1 2" key="1">
    <citation type="journal article" date="2021" name="Comput. Struct. Biotechnol. J.">
        <title>De novo genome assembly of the potent medicinal plant Rehmannia glutinosa using nanopore technology.</title>
        <authorList>
            <person name="Ma L."/>
            <person name="Dong C."/>
            <person name="Song C."/>
            <person name="Wang X."/>
            <person name="Zheng X."/>
            <person name="Niu Y."/>
            <person name="Chen S."/>
            <person name="Feng W."/>
        </authorList>
    </citation>
    <scope>NUCLEOTIDE SEQUENCE [LARGE SCALE GENOMIC DNA]</scope>
    <source>
        <strain evidence="1">DH-2019</strain>
    </source>
</reference>
<evidence type="ECO:0000313" key="1">
    <source>
        <dbReference type="EMBL" id="KAK6148965.1"/>
    </source>
</evidence>
<protein>
    <submittedName>
        <fullName evidence="1">Uncharacterized protein</fullName>
    </submittedName>
</protein>
<accession>A0ABR0WSD7</accession>
<organism evidence="1 2">
    <name type="scientific">Rehmannia glutinosa</name>
    <name type="common">Chinese foxglove</name>
    <dbReference type="NCBI Taxonomy" id="99300"/>
    <lineage>
        <taxon>Eukaryota</taxon>
        <taxon>Viridiplantae</taxon>
        <taxon>Streptophyta</taxon>
        <taxon>Embryophyta</taxon>
        <taxon>Tracheophyta</taxon>
        <taxon>Spermatophyta</taxon>
        <taxon>Magnoliopsida</taxon>
        <taxon>eudicotyledons</taxon>
        <taxon>Gunneridae</taxon>
        <taxon>Pentapetalae</taxon>
        <taxon>asterids</taxon>
        <taxon>lamiids</taxon>
        <taxon>Lamiales</taxon>
        <taxon>Orobanchaceae</taxon>
        <taxon>Rehmannieae</taxon>
        <taxon>Rehmannia</taxon>
    </lineage>
</organism>
<gene>
    <name evidence="1" type="ORF">DH2020_016490</name>
</gene>
<keyword evidence="2" id="KW-1185">Reference proteome</keyword>
<dbReference type="Pfam" id="PF02620">
    <property type="entry name" value="YceD"/>
    <property type="match status" value="1"/>
</dbReference>
<evidence type="ECO:0000313" key="2">
    <source>
        <dbReference type="Proteomes" id="UP001318860"/>
    </source>
</evidence>